<dbReference type="OrthoDB" id="5286008at2759"/>
<dbReference type="AlphaFoldDB" id="A0A5J5F799"/>
<dbReference type="Pfam" id="PF00248">
    <property type="entry name" value="Aldo_ket_red"/>
    <property type="match status" value="1"/>
</dbReference>
<reference evidence="3 4" key="1">
    <citation type="submission" date="2019-09" db="EMBL/GenBank/DDBJ databases">
        <title>Draft genome of the ectomycorrhizal ascomycete Sphaerosporella brunnea.</title>
        <authorList>
            <consortium name="DOE Joint Genome Institute"/>
            <person name="Benucci G.M."/>
            <person name="Marozzi G."/>
            <person name="Antonielli L."/>
            <person name="Sanchez S."/>
            <person name="Marco P."/>
            <person name="Wang X."/>
            <person name="Falini L.B."/>
            <person name="Barry K."/>
            <person name="Haridas S."/>
            <person name="Lipzen A."/>
            <person name="Labutti K."/>
            <person name="Grigoriev I.V."/>
            <person name="Murat C."/>
            <person name="Martin F."/>
            <person name="Albertini E."/>
            <person name="Donnini D."/>
            <person name="Bonito G."/>
        </authorList>
    </citation>
    <scope>NUCLEOTIDE SEQUENCE [LARGE SCALE GENOMIC DNA]</scope>
    <source>
        <strain evidence="3 4">Sb_GMNB300</strain>
    </source>
</reference>
<dbReference type="PRINTS" id="PR00069">
    <property type="entry name" value="ALDKETRDTASE"/>
</dbReference>
<dbReference type="EMBL" id="VXIS01000024">
    <property type="protein sequence ID" value="KAA8912471.1"/>
    <property type="molecule type" value="Genomic_DNA"/>
</dbReference>
<dbReference type="GO" id="GO:0045290">
    <property type="term" value="F:D-arabinose 1-dehydrogenase [NAD(P)+] activity"/>
    <property type="evidence" value="ECO:0007669"/>
    <property type="project" value="TreeGrafter"/>
</dbReference>
<evidence type="ECO:0000256" key="1">
    <source>
        <dbReference type="ARBA" id="ARBA00023002"/>
    </source>
</evidence>
<feature type="domain" description="NADP-dependent oxidoreductase" evidence="2">
    <location>
        <begin position="26"/>
        <end position="334"/>
    </location>
</feature>
<dbReference type="PANTHER" id="PTHR42686">
    <property type="entry name" value="GH17980P-RELATED"/>
    <property type="match status" value="1"/>
</dbReference>
<sequence length="391" mass="43075">MRSSSMPESTSTSAAARKPLSEVLPPLVLGTATFNNQYNPDAHALPTNAIIHKAIQAGVRAFDTSPYYGPSEVLLGKALQSQTFVPRSEYIIQTKCGRIAAQEFDYSPASIRKSIQRSLQRLRTDYLDVVFCHDVEFVSPEEVLSAVKTLRELRNQGVIRYVGISGYPVHVLATLAQQIKDTSGEPVDIIMSYGHYTLQNTALYSKALHKIVEVGVECILNASPLGMGLLRSQGVPTGSMGDWHPAPDGLRSRCLEASKVVEEYGERKQKLEHLALRFSIEGWMKDGAVAGTKVKPLVVSSDSGASLRAVNVSGPKLGINVAGVSSTHELDELMALWRDIVKAREREFLYQKVIDTFDGEWKDYSWASPGEGFVNRHKPEQSDDALVKSWL</sequence>
<dbReference type="InterPro" id="IPR036812">
    <property type="entry name" value="NAD(P)_OxRdtase_dom_sf"/>
</dbReference>
<dbReference type="FunCoup" id="A0A5J5F799">
    <property type="interactions" value="220"/>
</dbReference>
<dbReference type="GO" id="GO:0005829">
    <property type="term" value="C:cytosol"/>
    <property type="evidence" value="ECO:0007669"/>
    <property type="project" value="TreeGrafter"/>
</dbReference>
<dbReference type="InterPro" id="IPR020471">
    <property type="entry name" value="AKR"/>
</dbReference>
<keyword evidence="4" id="KW-1185">Reference proteome</keyword>
<evidence type="ECO:0000313" key="3">
    <source>
        <dbReference type="EMBL" id="KAA8912471.1"/>
    </source>
</evidence>
<protein>
    <submittedName>
        <fullName evidence="3">Aldo/keto reductase family-domain-containing protein</fullName>
    </submittedName>
</protein>
<gene>
    <name evidence="3" type="ORF">FN846DRAFT_933242</name>
</gene>
<proteinExistence type="predicted"/>
<accession>A0A5J5F799</accession>
<keyword evidence="1" id="KW-0560">Oxidoreductase</keyword>
<dbReference type="GO" id="GO:0070485">
    <property type="term" value="P:dehydro-D-arabinono-1,4-lactone biosynthetic process"/>
    <property type="evidence" value="ECO:0007669"/>
    <property type="project" value="TreeGrafter"/>
</dbReference>
<dbReference type="InParanoid" id="A0A5J5F799"/>
<dbReference type="SUPFAM" id="SSF51430">
    <property type="entry name" value="NAD(P)-linked oxidoreductase"/>
    <property type="match status" value="1"/>
</dbReference>
<evidence type="ECO:0000313" key="4">
    <source>
        <dbReference type="Proteomes" id="UP000326924"/>
    </source>
</evidence>
<comment type="caution">
    <text evidence="3">The sequence shown here is derived from an EMBL/GenBank/DDBJ whole genome shotgun (WGS) entry which is preliminary data.</text>
</comment>
<dbReference type="PANTHER" id="PTHR42686:SF1">
    <property type="entry name" value="GH17980P-RELATED"/>
    <property type="match status" value="1"/>
</dbReference>
<dbReference type="InterPro" id="IPR023210">
    <property type="entry name" value="NADP_OxRdtase_dom"/>
</dbReference>
<dbReference type="Proteomes" id="UP000326924">
    <property type="component" value="Unassembled WGS sequence"/>
</dbReference>
<evidence type="ECO:0000259" key="2">
    <source>
        <dbReference type="Pfam" id="PF00248"/>
    </source>
</evidence>
<organism evidence="3 4">
    <name type="scientific">Sphaerosporella brunnea</name>
    <dbReference type="NCBI Taxonomy" id="1250544"/>
    <lineage>
        <taxon>Eukaryota</taxon>
        <taxon>Fungi</taxon>
        <taxon>Dikarya</taxon>
        <taxon>Ascomycota</taxon>
        <taxon>Pezizomycotina</taxon>
        <taxon>Pezizomycetes</taxon>
        <taxon>Pezizales</taxon>
        <taxon>Pyronemataceae</taxon>
        <taxon>Sphaerosporella</taxon>
    </lineage>
</organism>
<dbReference type="Gene3D" id="3.20.20.100">
    <property type="entry name" value="NADP-dependent oxidoreductase domain"/>
    <property type="match status" value="1"/>
</dbReference>
<name>A0A5J5F799_9PEZI</name>